<protein>
    <submittedName>
        <fullName evidence="1">Uncharacterized protein</fullName>
    </submittedName>
</protein>
<accession>A0A1B7X0V1</accession>
<reference evidence="1 2" key="1">
    <citation type="submission" date="2015-09" db="EMBL/GenBank/DDBJ databases">
        <title>Aphanizomenon flos-aquae WA102.</title>
        <authorList>
            <person name="Driscoll C."/>
        </authorList>
    </citation>
    <scope>NUCLEOTIDE SEQUENCE [LARGE SCALE GENOMIC DNA]</scope>
    <source>
        <strain evidence="1">WA102</strain>
    </source>
</reference>
<evidence type="ECO:0000313" key="2">
    <source>
        <dbReference type="Proteomes" id="UP000092093"/>
    </source>
</evidence>
<evidence type="ECO:0000313" key="1">
    <source>
        <dbReference type="EMBL" id="OBQ43006.1"/>
    </source>
</evidence>
<organism evidence="1 2">
    <name type="scientific">Aphanizomenon flos-aquae WA102</name>
    <dbReference type="NCBI Taxonomy" id="1710896"/>
    <lineage>
        <taxon>Bacteria</taxon>
        <taxon>Bacillati</taxon>
        <taxon>Cyanobacteriota</taxon>
        <taxon>Cyanophyceae</taxon>
        <taxon>Nostocales</taxon>
        <taxon>Aphanizomenonaceae</taxon>
        <taxon>Aphanizomenon</taxon>
    </lineage>
</organism>
<sequence length="203" mass="23307">MLINPLLVEFEIEKRLRAFNLPVRIRRTPAENANAPVNKTELWVRYVDSDYDAIANANDLTAKSYNRKMLFHVMTEVVSLQNHERALTLHNNAIALLTGWRPKIKVDSNSTSCVNGFADIVKCFDPIKDRFERYAEGKYQYRLDLTITVPHSRIEQVDLTPFNLDWTYNNYYADPGNPVNDIGSPENSISFTQIVPEIHIGHG</sequence>
<dbReference type="AlphaFoldDB" id="A0A1B7X0V1"/>
<dbReference type="EMBL" id="LJOW01000074">
    <property type="protein sequence ID" value="OBQ43006.1"/>
    <property type="molecule type" value="Genomic_DNA"/>
</dbReference>
<gene>
    <name evidence="1" type="ORF">AN484_14640</name>
</gene>
<dbReference type="Proteomes" id="UP000092093">
    <property type="component" value="Unassembled WGS sequence"/>
</dbReference>
<comment type="caution">
    <text evidence="1">The sequence shown here is derived from an EMBL/GenBank/DDBJ whole genome shotgun (WGS) entry which is preliminary data.</text>
</comment>
<proteinExistence type="predicted"/>
<name>A0A1B7X0V1_APHFL</name>